<evidence type="ECO:0000256" key="1">
    <source>
        <dbReference type="SAM" id="MobiDB-lite"/>
    </source>
</evidence>
<proteinExistence type="predicted"/>
<evidence type="ECO:0000313" key="3">
    <source>
        <dbReference type="Proteomes" id="UP000050525"/>
    </source>
</evidence>
<feature type="compositionally biased region" description="Basic and acidic residues" evidence="1">
    <location>
        <begin position="32"/>
        <end position="41"/>
    </location>
</feature>
<name>A0A151NS85_ALLMI</name>
<dbReference type="Proteomes" id="UP000050525">
    <property type="component" value="Unassembled WGS sequence"/>
</dbReference>
<protein>
    <submittedName>
        <fullName evidence="2">Uncharacterized protein</fullName>
    </submittedName>
</protein>
<reference evidence="2 3" key="1">
    <citation type="journal article" date="2012" name="Genome Biol.">
        <title>Sequencing three crocodilian genomes to illuminate the evolution of archosaurs and amniotes.</title>
        <authorList>
            <person name="St John J.A."/>
            <person name="Braun E.L."/>
            <person name="Isberg S.R."/>
            <person name="Miles L.G."/>
            <person name="Chong A.Y."/>
            <person name="Gongora J."/>
            <person name="Dalzell P."/>
            <person name="Moran C."/>
            <person name="Bed'hom B."/>
            <person name="Abzhanov A."/>
            <person name="Burgess S.C."/>
            <person name="Cooksey A.M."/>
            <person name="Castoe T.A."/>
            <person name="Crawford N.G."/>
            <person name="Densmore L.D."/>
            <person name="Drew J.C."/>
            <person name="Edwards S.V."/>
            <person name="Faircloth B.C."/>
            <person name="Fujita M.K."/>
            <person name="Greenwold M.J."/>
            <person name="Hoffmann F.G."/>
            <person name="Howard J.M."/>
            <person name="Iguchi T."/>
            <person name="Janes D.E."/>
            <person name="Khan S.Y."/>
            <person name="Kohno S."/>
            <person name="de Koning A.J."/>
            <person name="Lance S.L."/>
            <person name="McCarthy F.M."/>
            <person name="McCormack J.E."/>
            <person name="Merchant M.E."/>
            <person name="Peterson D.G."/>
            <person name="Pollock D.D."/>
            <person name="Pourmand N."/>
            <person name="Raney B.J."/>
            <person name="Roessler K.A."/>
            <person name="Sanford J.R."/>
            <person name="Sawyer R.H."/>
            <person name="Schmidt C.J."/>
            <person name="Triplett E.W."/>
            <person name="Tuberville T.D."/>
            <person name="Venegas-Anaya M."/>
            <person name="Howard J.T."/>
            <person name="Jarvis E.D."/>
            <person name="Guillette L.J.Jr."/>
            <person name="Glenn T.C."/>
            <person name="Green R.E."/>
            <person name="Ray D.A."/>
        </authorList>
    </citation>
    <scope>NUCLEOTIDE SEQUENCE [LARGE SCALE GENOMIC DNA]</scope>
    <source>
        <strain evidence="2">KSC_2009_1</strain>
    </source>
</reference>
<dbReference type="AlphaFoldDB" id="A0A151NS85"/>
<gene>
    <name evidence="2" type="ORF">Y1Q_0018744</name>
</gene>
<dbReference type="EMBL" id="AKHW03002185">
    <property type="protein sequence ID" value="KYO39707.1"/>
    <property type="molecule type" value="Genomic_DNA"/>
</dbReference>
<organism evidence="2 3">
    <name type="scientific">Alligator mississippiensis</name>
    <name type="common">American alligator</name>
    <dbReference type="NCBI Taxonomy" id="8496"/>
    <lineage>
        <taxon>Eukaryota</taxon>
        <taxon>Metazoa</taxon>
        <taxon>Chordata</taxon>
        <taxon>Craniata</taxon>
        <taxon>Vertebrata</taxon>
        <taxon>Euteleostomi</taxon>
        <taxon>Archelosauria</taxon>
        <taxon>Archosauria</taxon>
        <taxon>Crocodylia</taxon>
        <taxon>Alligatoridae</taxon>
        <taxon>Alligatorinae</taxon>
        <taxon>Alligator</taxon>
    </lineage>
</organism>
<accession>A0A151NS85</accession>
<feature type="region of interest" description="Disordered" evidence="1">
    <location>
        <begin position="28"/>
        <end position="47"/>
    </location>
</feature>
<comment type="caution">
    <text evidence="2">The sequence shown here is derived from an EMBL/GenBank/DDBJ whole genome shotgun (WGS) entry which is preliminary data.</text>
</comment>
<sequence>MRTGIATGIRVQLERAWGLIPPSSLRLLDQSSRTHERDETRPQPGLLRTYSQKLEMKEDRVCVKSI</sequence>
<evidence type="ECO:0000313" key="2">
    <source>
        <dbReference type="EMBL" id="KYO39707.1"/>
    </source>
</evidence>
<keyword evidence="3" id="KW-1185">Reference proteome</keyword>